<accession>A0A9P4U5S0</accession>
<keyword evidence="2" id="KW-1185">Reference proteome</keyword>
<proteinExistence type="predicted"/>
<organism evidence="1 2">
    <name type="scientific">Karstenula rhodostoma CBS 690.94</name>
    <dbReference type="NCBI Taxonomy" id="1392251"/>
    <lineage>
        <taxon>Eukaryota</taxon>
        <taxon>Fungi</taxon>
        <taxon>Dikarya</taxon>
        <taxon>Ascomycota</taxon>
        <taxon>Pezizomycotina</taxon>
        <taxon>Dothideomycetes</taxon>
        <taxon>Pleosporomycetidae</taxon>
        <taxon>Pleosporales</taxon>
        <taxon>Massarineae</taxon>
        <taxon>Didymosphaeriaceae</taxon>
        <taxon>Karstenula</taxon>
    </lineage>
</organism>
<evidence type="ECO:0000313" key="1">
    <source>
        <dbReference type="EMBL" id="KAF2437378.1"/>
    </source>
</evidence>
<protein>
    <submittedName>
        <fullName evidence="1">Uncharacterized protein</fullName>
    </submittedName>
</protein>
<dbReference type="Proteomes" id="UP000799764">
    <property type="component" value="Unassembled WGS sequence"/>
</dbReference>
<dbReference type="AlphaFoldDB" id="A0A9P4U5S0"/>
<reference evidence="1" key="1">
    <citation type="journal article" date="2020" name="Stud. Mycol.">
        <title>101 Dothideomycetes genomes: a test case for predicting lifestyles and emergence of pathogens.</title>
        <authorList>
            <person name="Haridas S."/>
            <person name="Albert R."/>
            <person name="Binder M."/>
            <person name="Bloem J."/>
            <person name="Labutti K."/>
            <person name="Salamov A."/>
            <person name="Andreopoulos B."/>
            <person name="Baker S."/>
            <person name="Barry K."/>
            <person name="Bills G."/>
            <person name="Bluhm B."/>
            <person name="Cannon C."/>
            <person name="Castanera R."/>
            <person name="Culley D."/>
            <person name="Daum C."/>
            <person name="Ezra D."/>
            <person name="Gonzalez J."/>
            <person name="Henrissat B."/>
            <person name="Kuo A."/>
            <person name="Liang C."/>
            <person name="Lipzen A."/>
            <person name="Lutzoni F."/>
            <person name="Magnuson J."/>
            <person name="Mondo S."/>
            <person name="Nolan M."/>
            <person name="Ohm R."/>
            <person name="Pangilinan J."/>
            <person name="Park H.-J."/>
            <person name="Ramirez L."/>
            <person name="Alfaro M."/>
            <person name="Sun H."/>
            <person name="Tritt A."/>
            <person name="Yoshinaga Y."/>
            <person name="Zwiers L.-H."/>
            <person name="Turgeon B."/>
            <person name="Goodwin S."/>
            <person name="Spatafora J."/>
            <person name="Crous P."/>
            <person name="Grigoriev I."/>
        </authorList>
    </citation>
    <scope>NUCLEOTIDE SEQUENCE</scope>
    <source>
        <strain evidence="1">CBS 690.94</strain>
    </source>
</reference>
<sequence length="117" mass="12814">MGATVATTGLWAAWTGLQEIVTRHATLPNTSGQDPTRPTDYPSCDRNVMGKSKPVYPVLHVTAIGRPRACWPGRKQPCLTWVLRLQSHRPFGCSSASLSFMGTFLCTLLCPRPLAFV</sequence>
<gene>
    <name evidence="1" type="ORF">P171DRAFT_181801</name>
</gene>
<dbReference type="EMBL" id="MU001516">
    <property type="protein sequence ID" value="KAF2437378.1"/>
    <property type="molecule type" value="Genomic_DNA"/>
</dbReference>
<evidence type="ECO:0000313" key="2">
    <source>
        <dbReference type="Proteomes" id="UP000799764"/>
    </source>
</evidence>
<comment type="caution">
    <text evidence="1">The sequence shown here is derived from an EMBL/GenBank/DDBJ whole genome shotgun (WGS) entry which is preliminary data.</text>
</comment>
<name>A0A9P4U5S0_9PLEO</name>